<gene>
    <name evidence="2" type="ORF">OVA965_LOCUS7517</name>
    <name evidence="3" type="ORF">TMI583_LOCUS7512</name>
</gene>
<evidence type="ECO:0000313" key="3">
    <source>
        <dbReference type="EMBL" id="CAF3643549.1"/>
    </source>
</evidence>
<feature type="non-terminal residue" evidence="3">
    <location>
        <position position="214"/>
    </location>
</feature>
<evidence type="ECO:0000256" key="1">
    <source>
        <dbReference type="SAM" id="MobiDB-lite"/>
    </source>
</evidence>
<feature type="compositionally biased region" description="Pro residues" evidence="1">
    <location>
        <begin position="7"/>
        <end position="16"/>
    </location>
</feature>
<dbReference type="AlphaFoldDB" id="A0A8S2HGJ6"/>
<accession>A0A8S2HGJ6</accession>
<comment type="caution">
    <text evidence="3">The sequence shown here is derived from an EMBL/GenBank/DDBJ whole genome shotgun (WGS) entry which is preliminary data.</text>
</comment>
<evidence type="ECO:0000313" key="4">
    <source>
        <dbReference type="Proteomes" id="UP000682733"/>
    </source>
</evidence>
<sequence>EPTDDTSPPPPVPPRLPKTQNLPPTYSIRILSATTGNITVVPQPGIEIRENKTQSAVDVNNVFTTELQKGEIAITSHQMNPEKDITSSTFILSPSSDSNNNAALRPLLGSETYLSPDAFTEELNKKILQQHIEQTDREKQFGSNQQVVLTGSASEHEIEPVEESKRNVKIYYSLTNFFEPSFSSKAELCSYYTKNDLPDNGNVIKRLGQVYSRK</sequence>
<dbReference type="EMBL" id="CAJNOK010002405">
    <property type="protein sequence ID" value="CAF0858582.1"/>
    <property type="molecule type" value="Genomic_DNA"/>
</dbReference>
<organism evidence="3 4">
    <name type="scientific">Didymodactylos carnosus</name>
    <dbReference type="NCBI Taxonomy" id="1234261"/>
    <lineage>
        <taxon>Eukaryota</taxon>
        <taxon>Metazoa</taxon>
        <taxon>Spiralia</taxon>
        <taxon>Gnathifera</taxon>
        <taxon>Rotifera</taxon>
        <taxon>Eurotatoria</taxon>
        <taxon>Bdelloidea</taxon>
        <taxon>Philodinida</taxon>
        <taxon>Philodinidae</taxon>
        <taxon>Didymodactylos</taxon>
    </lineage>
</organism>
<name>A0A8S2HGJ6_9BILA</name>
<feature type="region of interest" description="Disordered" evidence="1">
    <location>
        <begin position="1"/>
        <end position="23"/>
    </location>
</feature>
<protein>
    <submittedName>
        <fullName evidence="3">Uncharacterized protein</fullName>
    </submittedName>
</protein>
<dbReference type="EMBL" id="CAJOBA010002405">
    <property type="protein sequence ID" value="CAF3643549.1"/>
    <property type="molecule type" value="Genomic_DNA"/>
</dbReference>
<evidence type="ECO:0000313" key="2">
    <source>
        <dbReference type="EMBL" id="CAF0858582.1"/>
    </source>
</evidence>
<dbReference type="Proteomes" id="UP000682733">
    <property type="component" value="Unassembled WGS sequence"/>
</dbReference>
<dbReference type="Proteomes" id="UP000677228">
    <property type="component" value="Unassembled WGS sequence"/>
</dbReference>
<reference evidence="3" key="1">
    <citation type="submission" date="2021-02" db="EMBL/GenBank/DDBJ databases">
        <authorList>
            <person name="Nowell W R."/>
        </authorList>
    </citation>
    <scope>NUCLEOTIDE SEQUENCE</scope>
</reference>
<proteinExistence type="predicted"/>